<accession>A0A1E8EYV7</accession>
<dbReference type="OrthoDB" id="2053977at2"/>
<comment type="caution">
    <text evidence="1">The sequence shown here is derived from an EMBL/GenBank/DDBJ whole genome shotgun (WGS) entry which is preliminary data.</text>
</comment>
<proteinExistence type="predicted"/>
<evidence type="ECO:0000313" key="2">
    <source>
        <dbReference type="Proteomes" id="UP000175744"/>
    </source>
</evidence>
<dbReference type="PATRIC" id="fig|1121290.3.peg.1277"/>
<dbReference type="AlphaFoldDB" id="A0A1E8EYV7"/>
<protein>
    <submittedName>
        <fullName evidence="1">Uncharacterized protein</fullName>
    </submittedName>
</protein>
<dbReference type="EMBL" id="LZFO01000016">
    <property type="protein sequence ID" value="OFI06043.1"/>
    <property type="molecule type" value="Genomic_DNA"/>
</dbReference>
<gene>
    <name evidence="1" type="ORF">CLOACE_12980</name>
</gene>
<dbReference type="Proteomes" id="UP000175744">
    <property type="component" value="Unassembled WGS sequence"/>
</dbReference>
<keyword evidence="2" id="KW-1185">Reference proteome</keyword>
<dbReference type="RefSeq" id="WP_070110289.1">
    <property type="nucleotide sequence ID" value="NZ_LZFO01000016.1"/>
</dbReference>
<sequence length="127" mass="15140">MFDLKLLIFKHLNKIKVVHSIPGRLRVKVPYLKNLSQEFRIYEKYIIKAIKILPGVDEITINYVLGTVLIMYQSNIITEEKILSWIKKVVSFQVDNFDFIKDNIESNFQMVVEYLEKNLKEEVKYIK</sequence>
<dbReference type="STRING" id="1121290.CLAOCE_12980"/>
<dbReference type="Pfam" id="PF19991">
    <property type="entry name" value="HMA_2"/>
    <property type="match status" value="1"/>
</dbReference>
<evidence type="ECO:0000313" key="1">
    <source>
        <dbReference type="EMBL" id="OFI06043.1"/>
    </source>
</evidence>
<name>A0A1E8EYV7_9CLOT</name>
<organism evidence="1 2">
    <name type="scientific">Clostridium acetireducens DSM 10703</name>
    <dbReference type="NCBI Taxonomy" id="1121290"/>
    <lineage>
        <taxon>Bacteria</taxon>
        <taxon>Bacillati</taxon>
        <taxon>Bacillota</taxon>
        <taxon>Clostridia</taxon>
        <taxon>Eubacteriales</taxon>
        <taxon>Clostridiaceae</taxon>
        <taxon>Clostridium</taxon>
    </lineage>
</organism>
<reference evidence="1 2" key="1">
    <citation type="submission" date="2016-06" db="EMBL/GenBank/DDBJ databases">
        <title>Genome sequence of Clostridium acetireducens DSM 10703.</title>
        <authorList>
            <person name="Poehlein A."/>
            <person name="Fluechter S."/>
            <person name="Duerre P."/>
            <person name="Daniel R."/>
        </authorList>
    </citation>
    <scope>NUCLEOTIDE SEQUENCE [LARGE SCALE GENOMIC DNA]</scope>
    <source>
        <strain evidence="1 2">DSM 10703</strain>
    </source>
</reference>